<dbReference type="Pfam" id="PF00924">
    <property type="entry name" value="MS_channel_2nd"/>
    <property type="match status" value="1"/>
</dbReference>
<dbReference type="InterPro" id="IPR006685">
    <property type="entry name" value="MscS_channel_2nd"/>
</dbReference>
<feature type="domain" description="Mechanosensitive ion channel inner membrane" evidence="11">
    <location>
        <begin position="436"/>
        <end position="774"/>
    </location>
</feature>
<evidence type="ECO:0000313" key="15">
    <source>
        <dbReference type="Proteomes" id="UP000501602"/>
    </source>
</evidence>
<dbReference type="PROSITE" id="PS01246">
    <property type="entry name" value="UPF0003"/>
    <property type="match status" value="1"/>
</dbReference>
<dbReference type="InterPro" id="IPR049278">
    <property type="entry name" value="MS_channel_C"/>
</dbReference>
<dbReference type="PANTHER" id="PTHR30347">
    <property type="entry name" value="POTASSIUM CHANNEL RELATED"/>
    <property type="match status" value="1"/>
</dbReference>
<dbReference type="GO" id="GO:0008381">
    <property type="term" value="F:mechanosensitive monoatomic ion channel activity"/>
    <property type="evidence" value="ECO:0007669"/>
    <property type="project" value="UniProtKB-ARBA"/>
</dbReference>
<keyword evidence="3" id="KW-1003">Cell membrane</keyword>
<feature type="transmembrane region" description="Helical" evidence="9">
    <location>
        <begin position="431"/>
        <end position="450"/>
    </location>
</feature>
<feature type="transmembrane region" description="Helical" evidence="9">
    <location>
        <begin position="587"/>
        <end position="605"/>
    </location>
</feature>
<evidence type="ECO:0000259" key="11">
    <source>
        <dbReference type="Pfam" id="PF12794"/>
    </source>
</evidence>
<feature type="transmembrane region" description="Helical" evidence="9">
    <location>
        <begin position="658"/>
        <end position="679"/>
    </location>
</feature>
<dbReference type="InterPro" id="IPR023408">
    <property type="entry name" value="MscS_beta-dom_sf"/>
</dbReference>
<dbReference type="EMBL" id="CP051180">
    <property type="protein sequence ID" value="QIZ78643.1"/>
    <property type="molecule type" value="Genomic_DNA"/>
</dbReference>
<feature type="domain" description="Mechanosensitive ion channel MscS C-terminal" evidence="12">
    <location>
        <begin position="953"/>
        <end position="1033"/>
    </location>
</feature>
<keyword evidence="8" id="KW-0175">Coiled coil</keyword>
<reference evidence="14 15" key="1">
    <citation type="submission" date="2020-04" db="EMBL/GenBank/DDBJ databases">
        <title>Ferrimonas sp. S7 isolated from sea water.</title>
        <authorList>
            <person name="Bae S.S."/>
            <person name="Baek K."/>
        </authorList>
    </citation>
    <scope>NUCLEOTIDE SEQUENCE [LARGE SCALE GENOMIC DNA]</scope>
    <source>
        <strain evidence="14 15">S7</strain>
    </source>
</reference>
<dbReference type="Pfam" id="PF21088">
    <property type="entry name" value="MS_channel_1st"/>
    <property type="match status" value="1"/>
</dbReference>
<dbReference type="InterPro" id="IPR006686">
    <property type="entry name" value="MscS_channel_CS"/>
</dbReference>
<feature type="transmembrane region" description="Helical" evidence="9">
    <location>
        <begin position="863"/>
        <end position="890"/>
    </location>
</feature>
<dbReference type="InterPro" id="IPR010920">
    <property type="entry name" value="LSM_dom_sf"/>
</dbReference>
<keyword evidence="5" id="KW-0732">Signal</keyword>
<feature type="transmembrane region" description="Helical" evidence="9">
    <location>
        <begin position="626"/>
        <end position="652"/>
    </location>
</feature>
<feature type="transmembrane region" description="Helical" evidence="9">
    <location>
        <begin position="740"/>
        <end position="758"/>
    </location>
</feature>
<evidence type="ECO:0000256" key="3">
    <source>
        <dbReference type="ARBA" id="ARBA00022475"/>
    </source>
</evidence>
<evidence type="ECO:0000256" key="4">
    <source>
        <dbReference type="ARBA" id="ARBA00022692"/>
    </source>
</evidence>
<comment type="similarity">
    <text evidence="2">Belongs to the MscS (TC 1.A.23) family.</text>
</comment>
<feature type="transmembrane region" description="Helical" evidence="9">
    <location>
        <begin position="564"/>
        <end position="581"/>
    </location>
</feature>
<evidence type="ECO:0000256" key="8">
    <source>
        <dbReference type="SAM" id="Coils"/>
    </source>
</evidence>
<dbReference type="InterPro" id="IPR052702">
    <property type="entry name" value="MscS-like_channel"/>
</dbReference>
<evidence type="ECO:0000256" key="9">
    <source>
        <dbReference type="SAM" id="Phobius"/>
    </source>
</evidence>
<keyword evidence="7 9" id="KW-0472">Membrane</keyword>
<keyword evidence="6 9" id="KW-1133">Transmembrane helix</keyword>
<evidence type="ECO:0000256" key="6">
    <source>
        <dbReference type="ARBA" id="ARBA00022989"/>
    </source>
</evidence>
<dbReference type="InterPro" id="IPR025692">
    <property type="entry name" value="MscS_IM_dom1"/>
</dbReference>
<evidence type="ECO:0000259" key="13">
    <source>
        <dbReference type="Pfam" id="PF21088"/>
    </source>
</evidence>
<evidence type="ECO:0000256" key="5">
    <source>
        <dbReference type="ARBA" id="ARBA00022729"/>
    </source>
</evidence>
<feature type="transmembrane region" description="Helical" evidence="9">
    <location>
        <begin position="839"/>
        <end position="857"/>
    </location>
</feature>
<dbReference type="Gene3D" id="3.30.70.100">
    <property type="match status" value="1"/>
</dbReference>
<dbReference type="AlphaFoldDB" id="A0A6H1UK01"/>
<dbReference type="FunFam" id="2.30.30.60:FF:000001">
    <property type="entry name" value="MscS Mechanosensitive ion channel"/>
    <property type="match status" value="1"/>
</dbReference>
<feature type="transmembrane region" description="Helical" evidence="9">
    <location>
        <begin position="510"/>
        <end position="531"/>
    </location>
</feature>
<dbReference type="InterPro" id="IPR011066">
    <property type="entry name" value="MscS_channel_C_sf"/>
</dbReference>
<feature type="coiled-coil region" evidence="8">
    <location>
        <begin position="189"/>
        <end position="248"/>
    </location>
</feature>
<keyword evidence="4 9" id="KW-0812">Transmembrane</keyword>
<dbReference type="KEGG" id="fes:HER31_18075"/>
<dbReference type="InterPro" id="IPR011014">
    <property type="entry name" value="MscS_channel_TM-2"/>
</dbReference>
<evidence type="ECO:0000256" key="1">
    <source>
        <dbReference type="ARBA" id="ARBA00004651"/>
    </source>
</evidence>
<dbReference type="SUPFAM" id="SSF82861">
    <property type="entry name" value="Mechanosensitive channel protein MscS (YggB), transmembrane region"/>
    <property type="match status" value="1"/>
</dbReference>
<dbReference type="SUPFAM" id="SSF82689">
    <property type="entry name" value="Mechanosensitive channel protein MscS (YggB), C-terminal domain"/>
    <property type="match status" value="1"/>
</dbReference>
<protein>
    <submittedName>
        <fullName evidence="14">Mechanosensitive ion channel</fullName>
    </submittedName>
</protein>
<evidence type="ECO:0000313" key="14">
    <source>
        <dbReference type="EMBL" id="QIZ78643.1"/>
    </source>
</evidence>
<dbReference type="Pfam" id="PF12794">
    <property type="entry name" value="MscS_TM"/>
    <property type="match status" value="1"/>
</dbReference>
<keyword evidence="15" id="KW-1185">Reference proteome</keyword>
<evidence type="ECO:0000256" key="2">
    <source>
        <dbReference type="ARBA" id="ARBA00008017"/>
    </source>
</evidence>
<feature type="transmembrane region" description="Helical" evidence="9">
    <location>
        <begin position="480"/>
        <end position="504"/>
    </location>
</feature>
<evidence type="ECO:0000259" key="10">
    <source>
        <dbReference type="Pfam" id="PF00924"/>
    </source>
</evidence>
<organism evidence="14 15">
    <name type="scientific">Ferrimonas lipolytica</name>
    <dbReference type="NCBI Taxonomy" id="2724191"/>
    <lineage>
        <taxon>Bacteria</taxon>
        <taxon>Pseudomonadati</taxon>
        <taxon>Pseudomonadota</taxon>
        <taxon>Gammaproteobacteria</taxon>
        <taxon>Alteromonadales</taxon>
        <taxon>Ferrimonadaceae</taxon>
        <taxon>Ferrimonas</taxon>
    </lineage>
</organism>
<dbReference type="SUPFAM" id="SSF50182">
    <property type="entry name" value="Sm-like ribonucleoproteins"/>
    <property type="match status" value="1"/>
</dbReference>
<dbReference type="Gene3D" id="1.10.287.1260">
    <property type="match status" value="1"/>
</dbReference>
<gene>
    <name evidence="14" type="ORF">HER31_18075</name>
</gene>
<feature type="domain" description="Mechanosensitive ion channel transmembrane helices 2/3" evidence="13">
    <location>
        <begin position="835"/>
        <end position="876"/>
    </location>
</feature>
<dbReference type="PANTHER" id="PTHR30347:SF9">
    <property type="entry name" value="MINICONDUCTANCE MECHANOSENSITIVE CHANNEL MSCM"/>
    <property type="match status" value="1"/>
</dbReference>
<dbReference type="Proteomes" id="UP000501602">
    <property type="component" value="Chromosome"/>
</dbReference>
<accession>A0A6H1UK01</accession>
<sequence>MWRFLLLCLITLLTFSSYASGPLSLERRLNPFGVEQSSQVAGIEQWQQQISQVSQQGNEHNQLLLSFSERYSQLQQQLQQPLPTKVELNQDLSQQSSMTHNQLQQLKTSSQTQTEQLALLRQRLKALPDAHQQANQQLRLTQQQPPSDLNTTRENYYNTLIATLTAEQQALPRQIQLLQLQQRLVQSQQADLELRLTNINRASNEARRQQSRDAISSAHQGLQQDLSLSRLSEQNANYARALAQTNGRLEQISSQLLNSEQLHQSLSMEYNETREQLNWDSTSAVVGQALLQRLNRLERSKPAPLNAEIVTQSRLNRYDYEQQREQLQRQLQQTDRPKSELKLLQRQYQLLQQLLQANEQLTVDFSRLQLQQSQLLTLNERYQTLITENLLWLPNAQPANGKMLIQVMFSIDWLLSNERWKELEQSRLNNIVWWSWWLLLTVVVMVVIDLSRHRVDRLREQQARFVGNVTQDKFRASLHALGLAAVYSVLLPAPLWAAGVIFFFGEGPNFAHAFGAGLLGLAVVAQFYSFLHHLSLPQALLVAHFRRNAPLVATVRRFLTKMHLIGAPLVFTVAMTHFIELPQLPESLGRTAFIGLCLLLSYTYRRLAKYSEQYHHFHGYSDTNRALLETFMWFVLMVLPLVSIGLALQGFYYSAQQALGQAQLTVTVGATYMLTYLMVKRRILIERRRLQLAQARAKRAELLAQREKDKTDSAITDVTLDLPEEQPIDLDTISTQSLGLIRSVLLLAFAFSLVALWAQTHPAVFSFLDSITLYSSTQVVGGIEQQVPITFKSLIAAALIGGFSYLIARNLPGLLELVILQRLELSPGTGFAISTVSKYLVYLFGTIATFSALGLSWNQMQWLIAALTVGLGFGLQEIFANFISGLIILFEKPIRIGDTVTIRDLTGTVSKIQIRATTIVDWDRKEIIVPNKAFITEQLVNWSLSDAITRVILKVSVARESDPALVDAVLHQAVSEAPLALQQPAPEIFFDGFTGHTQNFEVRVYADEMAKRWPLRHDLHMRINTKFKDAGIVMAYPQMDLHINNEVKDTGLIRN</sequence>
<dbReference type="Pfam" id="PF21082">
    <property type="entry name" value="MS_channel_3rd"/>
    <property type="match status" value="1"/>
</dbReference>
<dbReference type="FunFam" id="1.10.287.1260:FF:000002">
    <property type="entry name" value="Potassium efflux system KefA"/>
    <property type="match status" value="1"/>
</dbReference>
<feature type="domain" description="Mechanosensitive ion channel MscS" evidence="10">
    <location>
        <begin position="878"/>
        <end position="943"/>
    </location>
</feature>
<feature type="coiled-coil region" evidence="8">
    <location>
        <begin position="341"/>
        <end position="371"/>
    </location>
</feature>
<dbReference type="GO" id="GO:0005886">
    <property type="term" value="C:plasma membrane"/>
    <property type="evidence" value="ECO:0007669"/>
    <property type="project" value="UniProtKB-SubCell"/>
</dbReference>
<comment type="subcellular location">
    <subcellularLocation>
        <location evidence="1">Cell membrane</location>
        <topology evidence="1">Multi-pass membrane protein</topology>
    </subcellularLocation>
</comment>
<dbReference type="Gene3D" id="2.30.30.60">
    <property type="match status" value="1"/>
</dbReference>
<proteinExistence type="inferred from homology"/>
<evidence type="ECO:0000259" key="12">
    <source>
        <dbReference type="Pfam" id="PF21082"/>
    </source>
</evidence>
<feature type="coiled-coil region" evidence="8">
    <location>
        <begin position="685"/>
        <end position="712"/>
    </location>
</feature>
<dbReference type="RefSeq" id="WP_168662801.1">
    <property type="nucleotide sequence ID" value="NZ_CP051180.1"/>
</dbReference>
<evidence type="ECO:0000256" key="7">
    <source>
        <dbReference type="ARBA" id="ARBA00023136"/>
    </source>
</evidence>
<name>A0A6H1UK01_9GAMM</name>
<dbReference type="InterPro" id="IPR049142">
    <property type="entry name" value="MS_channel_1st"/>
</dbReference>